<reference evidence="2" key="2">
    <citation type="submission" date="2023-01" db="EMBL/GenBank/DDBJ databases">
        <authorList>
            <person name="Sun Q."/>
            <person name="Evtushenko L."/>
        </authorList>
    </citation>
    <scope>NUCLEOTIDE SEQUENCE</scope>
    <source>
        <strain evidence="2">VKM B-1606</strain>
    </source>
</reference>
<dbReference type="EMBL" id="BSFF01000003">
    <property type="protein sequence ID" value="GLK56358.1"/>
    <property type="molecule type" value="Genomic_DNA"/>
</dbReference>
<keyword evidence="1" id="KW-0732">Signal</keyword>
<gene>
    <name evidence="2" type="ORF">GCM10008170_23770</name>
</gene>
<organism evidence="2 3">
    <name type="scientific">Methylopila capsulata</name>
    <dbReference type="NCBI Taxonomy" id="61654"/>
    <lineage>
        <taxon>Bacteria</taxon>
        <taxon>Pseudomonadati</taxon>
        <taxon>Pseudomonadota</taxon>
        <taxon>Alphaproteobacteria</taxon>
        <taxon>Hyphomicrobiales</taxon>
        <taxon>Methylopilaceae</taxon>
        <taxon>Methylopila</taxon>
    </lineage>
</organism>
<sequence>MFTMRFRWAAIFVAALCASPSQAESLYFSLSGRKVSVFLDRVSQNDVMVLTGQVPRSGTGEISHVVRFTAPSNEMRATITWNIYNRTRFVGVNVDLTTSDGALVGSDAFTGTLATRAAVSTLDVSSLTPNQVYILKVSGVQTSGLNYSIAIEFGPP</sequence>
<evidence type="ECO:0000313" key="3">
    <source>
        <dbReference type="Proteomes" id="UP001143400"/>
    </source>
</evidence>
<name>A0A9W6ITQ8_9HYPH</name>
<evidence type="ECO:0000313" key="2">
    <source>
        <dbReference type="EMBL" id="GLK56358.1"/>
    </source>
</evidence>
<accession>A0A9W6ITQ8</accession>
<reference evidence="2" key="1">
    <citation type="journal article" date="2014" name="Int. J. Syst. Evol. Microbiol.">
        <title>Complete genome sequence of Corynebacterium casei LMG S-19264T (=DSM 44701T), isolated from a smear-ripened cheese.</title>
        <authorList>
            <consortium name="US DOE Joint Genome Institute (JGI-PGF)"/>
            <person name="Walter F."/>
            <person name="Albersmeier A."/>
            <person name="Kalinowski J."/>
            <person name="Ruckert C."/>
        </authorList>
    </citation>
    <scope>NUCLEOTIDE SEQUENCE</scope>
    <source>
        <strain evidence="2">VKM B-1606</strain>
    </source>
</reference>
<feature type="signal peptide" evidence="1">
    <location>
        <begin position="1"/>
        <end position="23"/>
    </location>
</feature>
<dbReference type="AlphaFoldDB" id="A0A9W6ITQ8"/>
<evidence type="ECO:0000256" key="1">
    <source>
        <dbReference type="SAM" id="SignalP"/>
    </source>
</evidence>
<protein>
    <submittedName>
        <fullName evidence="2">Uncharacterized protein</fullName>
    </submittedName>
</protein>
<feature type="chain" id="PRO_5040817710" evidence="1">
    <location>
        <begin position="24"/>
        <end position="156"/>
    </location>
</feature>
<proteinExistence type="predicted"/>
<dbReference type="Proteomes" id="UP001143400">
    <property type="component" value="Unassembled WGS sequence"/>
</dbReference>
<comment type="caution">
    <text evidence="2">The sequence shown here is derived from an EMBL/GenBank/DDBJ whole genome shotgun (WGS) entry which is preliminary data.</text>
</comment>